<dbReference type="EMBL" id="JAMGBD010000002">
    <property type="protein sequence ID" value="MCL6684563.1"/>
    <property type="molecule type" value="Genomic_DNA"/>
</dbReference>
<comment type="caution">
    <text evidence="2">The sequence shown here is derived from an EMBL/GenBank/DDBJ whole genome shotgun (WGS) entry which is preliminary data.</text>
</comment>
<dbReference type="RefSeq" id="WP_249848969.1">
    <property type="nucleotide sequence ID" value="NZ_JAMGBD010000002.1"/>
</dbReference>
<sequence>MTRTTLFLAATAFALSMAGAPAQAEDTDINPPPSAEDLKGACKAAHGKFIEVTDGSFYGCKTQCTGGACAVLCSDGKCFGTTPDRRQTSNGPRAVTDTFAGKLGMREQDDGYDHGRGKDGVPWGWLGLLGLVGLIGLKRSPAASGVNRG</sequence>
<dbReference type="Proteomes" id="UP001165363">
    <property type="component" value="Unassembled WGS sequence"/>
</dbReference>
<feature type="signal peptide" evidence="1">
    <location>
        <begin position="1"/>
        <end position="24"/>
    </location>
</feature>
<accession>A0ABT0RPJ4</accession>
<evidence type="ECO:0000256" key="1">
    <source>
        <dbReference type="SAM" id="SignalP"/>
    </source>
</evidence>
<proteinExistence type="predicted"/>
<feature type="chain" id="PRO_5046624199" evidence="1">
    <location>
        <begin position="25"/>
        <end position="149"/>
    </location>
</feature>
<protein>
    <submittedName>
        <fullName evidence="2">WGxxGxxG-CTERM domain-containing protein</fullName>
    </submittedName>
</protein>
<organism evidence="2 3">
    <name type="scientific">Sphingomonas alba</name>
    <dbReference type="NCBI Taxonomy" id="2908208"/>
    <lineage>
        <taxon>Bacteria</taxon>
        <taxon>Pseudomonadati</taxon>
        <taxon>Pseudomonadota</taxon>
        <taxon>Alphaproteobacteria</taxon>
        <taxon>Sphingomonadales</taxon>
        <taxon>Sphingomonadaceae</taxon>
        <taxon>Sphingomonas</taxon>
    </lineage>
</organism>
<name>A0ABT0RPJ4_9SPHN</name>
<gene>
    <name evidence="2" type="ORF">LZ536_11720</name>
</gene>
<evidence type="ECO:0000313" key="2">
    <source>
        <dbReference type="EMBL" id="MCL6684563.1"/>
    </source>
</evidence>
<keyword evidence="3" id="KW-1185">Reference proteome</keyword>
<evidence type="ECO:0000313" key="3">
    <source>
        <dbReference type="Proteomes" id="UP001165363"/>
    </source>
</evidence>
<keyword evidence="1" id="KW-0732">Signal</keyword>
<dbReference type="NCBIfam" id="NF038039">
    <property type="entry name" value="WGxxGxxG-CTERM"/>
    <property type="match status" value="1"/>
</dbReference>
<reference evidence="2" key="1">
    <citation type="submission" date="2022-05" db="EMBL/GenBank/DDBJ databases">
        <authorList>
            <person name="Jo J.-H."/>
            <person name="Im W.-T."/>
        </authorList>
    </citation>
    <scope>NUCLEOTIDE SEQUENCE</scope>
    <source>
        <strain evidence="2">SE158</strain>
    </source>
</reference>